<evidence type="ECO:0000313" key="3">
    <source>
        <dbReference type="EMBL" id="KAA1395321.1"/>
    </source>
</evidence>
<dbReference type="EMBL" id="SDPQ02000003">
    <property type="protein sequence ID" value="KAA1395321.1"/>
    <property type="molecule type" value="Genomic_DNA"/>
</dbReference>
<keyword evidence="4" id="KW-1185">Reference proteome</keyword>
<reference evidence="3" key="1">
    <citation type="submission" date="2019-09" db="EMBL/GenBank/DDBJ databases">
        <authorList>
            <person name="Li J."/>
        </authorList>
    </citation>
    <scope>NUCLEOTIDE SEQUENCE [LARGE SCALE GENOMIC DNA]</scope>
    <source>
        <strain evidence="3">JCM 14732</strain>
    </source>
</reference>
<dbReference type="Pfam" id="PF18495">
    <property type="entry name" value="VbhA"/>
    <property type="match status" value="1"/>
</dbReference>
<feature type="compositionally biased region" description="Pro residues" evidence="1">
    <location>
        <begin position="108"/>
        <end position="119"/>
    </location>
</feature>
<organism evidence="3 4">
    <name type="scientific">Aeromicrobium ginsengisoli</name>
    <dbReference type="NCBI Taxonomy" id="363867"/>
    <lineage>
        <taxon>Bacteria</taxon>
        <taxon>Bacillati</taxon>
        <taxon>Actinomycetota</taxon>
        <taxon>Actinomycetes</taxon>
        <taxon>Propionibacteriales</taxon>
        <taxon>Nocardioidaceae</taxon>
        <taxon>Aeromicrobium</taxon>
    </lineage>
</organism>
<sequence length="157" mass="16671">MTNGNTDPAQQWSDLLSSLTGQRREAVVAALRSSAEQGWPADREAVRLLVAYANGEIDAQDYAVGIVVSLGGHENAVQPQSPPPFERPWAQQLAEQSWAAPQQAAPQPAAPAAPAPAPPVASLTPENRLTREEAVAAYVSGRIPVEEFLRITRGVSA</sequence>
<feature type="domain" description="Antitoxin VbhA" evidence="2">
    <location>
        <begin position="23"/>
        <end position="62"/>
    </location>
</feature>
<dbReference type="CDD" id="cd11586">
    <property type="entry name" value="VbhA_like"/>
    <property type="match status" value="1"/>
</dbReference>
<proteinExistence type="predicted"/>
<feature type="region of interest" description="Disordered" evidence="1">
    <location>
        <begin position="74"/>
        <end position="127"/>
    </location>
</feature>
<dbReference type="Proteomes" id="UP000380867">
    <property type="component" value="Unassembled WGS sequence"/>
</dbReference>
<evidence type="ECO:0000313" key="4">
    <source>
        <dbReference type="Proteomes" id="UP000380867"/>
    </source>
</evidence>
<name>A0A5M4FAF2_9ACTN</name>
<evidence type="ECO:0000259" key="2">
    <source>
        <dbReference type="Pfam" id="PF18495"/>
    </source>
</evidence>
<dbReference type="InterPro" id="IPR033788">
    <property type="entry name" value="VbhA-like"/>
</dbReference>
<dbReference type="AlphaFoldDB" id="A0A5M4FAF2"/>
<dbReference type="InterPro" id="IPR041535">
    <property type="entry name" value="VbhA"/>
</dbReference>
<accession>A0A5M4FAF2</accession>
<dbReference type="RefSeq" id="WP_149689987.1">
    <property type="nucleotide sequence ID" value="NZ_SDPQ02000003.1"/>
</dbReference>
<comment type="caution">
    <text evidence="3">The sequence shown here is derived from an EMBL/GenBank/DDBJ whole genome shotgun (WGS) entry which is preliminary data.</text>
</comment>
<dbReference type="OrthoDB" id="3747528at2"/>
<evidence type="ECO:0000256" key="1">
    <source>
        <dbReference type="SAM" id="MobiDB-lite"/>
    </source>
</evidence>
<protein>
    <recommendedName>
        <fullName evidence="2">Antitoxin VbhA domain-containing protein</fullName>
    </recommendedName>
</protein>
<gene>
    <name evidence="3" type="ORF">ESP70_014235</name>
</gene>